<keyword evidence="1" id="KW-0812">Transmembrane</keyword>
<feature type="transmembrane region" description="Helical" evidence="1">
    <location>
        <begin position="20"/>
        <end position="45"/>
    </location>
</feature>
<keyword evidence="1" id="KW-1133">Transmembrane helix</keyword>
<keyword evidence="3" id="KW-1185">Reference proteome</keyword>
<dbReference type="InterPro" id="IPR032314">
    <property type="entry name" value="DUF4845"/>
</dbReference>
<dbReference type="RefSeq" id="WP_200234100.1">
    <property type="nucleotide sequence ID" value="NZ_NRRV01000005.1"/>
</dbReference>
<gene>
    <name evidence="2" type="ORF">CKO31_03390</name>
</gene>
<sequence>MIRARAHPAPYRQRGMGLGAVLIVIVLVVFFVRVAIAMVPAYAGYWQVRSIMDRMPEKPEVIAKGPRSILQSLGMQLNINNVGNISRKDFKLERVDDGLNLMLSYQVREHLIANVDVVMTFDHEVLLETP</sequence>
<dbReference type="Proteomes" id="UP000748752">
    <property type="component" value="Unassembled WGS sequence"/>
</dbReference>
<keyword evidence="1" id="KW-0472">Membrane</keyword>
<reference evidence="2 3" key="1">
    <citation type="journal article" date="2020" name="Microorganisms">
        <title>Osmotic Adaptation and Compatible Solute Biosynthesis of Phototrophic Bacteria as Revealed from Genome Analyses.</title>
        <authorList>
            <person name="Imhoff J.F."/>
            <person name="Rahn T."/>
            <person name="Kunzel S."/>
            <person name="Keller A."/>
            <person name="Neulinger S.C."/>
        </authorList>
    </citation>
    <scope>NUCLEOTIDE SEQUENCE [LARGE SCALE GENOMIC DNA]</scope>
    <source>
        <strain evidence="2 3">DSM 6210</strain>
    </source>
</reference>
<name>A0ABS1CD41_9GAMM</name>
<dbReference type="Pfam" id="PF16137">
    <property type="entry name" value="DUF4845"/>
    <property type="match status" value="1"/>
</dbReference>
<proteinExistence type="predicted"/>
<evidence type="ECO:0000256" key="1">
    <source>
        <dbReference type="SAM" id="Phobius"/>
    </source>
</evidence>
<evidence type="ECO:0000313" key="2">
    <source>
        <dbReference type="EMBL" id="MBK1629800.1"/>
    </source>
</evidence>
<accession>A0ABS1CD41</accession>
<dbReference type="EMBL" id="NRRV01000005">
    <property type="protein sequence ID" value="MBK1629800.1"/>
    <property type="molecule type" value="Genomic_DNA"/>
</dbReference>
<evidence type="ECO:0008006" key="4">
    <source>
        <dbReference type="Google" id="ProtNLM"/>
    </source>
</evidence>
<comment type="caution">
    <text evidence="2">The sequence shown here is derived from an EMBL/GenBank/DDBJ whole genome shotgun (WGS) entry which is preliminary data.</text>
</comment>
<evidence type="ECO:0000313" key="3">
    <source>
        <dbReference type="Proteomes" id="UP000748752"/>
    </source>
</evidence>
<protein>
    <recommendedName>
        <fullName evidence="4">DUF4845 domain-containing protein</fullName>
    </recommendedName>
</protein>
<organism evidence="2 3">
    <name type="scientific">Thiohalocapsa halophila</name>
    <dbReference type="NCBI Taxonomy" id="69359"/>
    <lineage>
        <taxon>Bacteria</taxon>
        <taxon>Pseudomonadati</taxon>
        <taxon>Pseudomonadota</taxon>
        <taxon>Gammaproteobacteria</taxon>
        <taxon>Chromatiales</taxon>
        <taxon>Chromatiaceae</taxon>
        <taxon>Thiohalocapsa</taxon>
    </lineage>
</organism>